<dbReference type="Proteomes" id="UP000253204">
    <property type="component" value="Unassembled WGS sequence"/>
</dbReference>
<protein>
    <submittedName>
        <fullName evidence="2">DUF2384 domain-containing protein</fullName>
    </submittedName>
</protein>
<evidence type="ECO:0000313" key="3">
    <source>
        <dbReference type="Proteomes" id="UP000253204"/>
    </source>
</evidence>
<keyword evidence="3" id="KW-1185">Reference proteome</keyword>
<dbReference type="EMBL" id="QPIJ01000034">
    <property type="protein sequence ID" value="RCV89055.1"/>
    <property type="molecule type" value="Genomic_DNA"/>
</dbReference>
<gene>
    <name evidence="2" type="ORF">DU506_13600</name>
</gene>
<dbReference type="OrthoDB" id="6166782at2"/>
<proteinExistence type="predicted"/>
<reference evidence="2 3" key="1">
    <citation type="submission" date="2018-07" db="EMBL/GenBank/DDBJ databases">
        <title>Halomonas rutogse sp. nov., isolated from Lake TangqianCo on Tibetan Plateau.</title>
        <authorList>
            <person name="Lu H."/>
            <person name="Xing P."/>
            <person name="Wu Q."/>
        </authorList>
    </citation>
    <scope>NUCLEOTIDE SEQUENCE [LARGE SCALE GENOMIC DNA]</scope>
    <source>
        <strain evidence="2 3">TQ8S</strain>
    </source>
</reference>
<sequence length="63" mass="6973">MIAQRQIIRLTEEVFGSQEKAARWLSKPRRVLGGISALEASTMTQGYAAAVELLEQLRHGFAS</sequence>
<comment type="caution">
    <text evidence="2">The sequence shown here is derived from an EMBL/GenBank/DDBJ whole genome shotgun (WGS) entry which is preliminary data.</text>
</comment>
<feature type="domain" description="Antitoxin Xre/MbcA/ParS-like toxin-binding" evidence="1">
    <location>
        <begin position="12"/>
        <end position="60"/>
    </location>
</feature>
<evidence type="ECO:0000259" key="1">
    <source>
        <dbReference type="Pfam" id="PF09722"/>
    </source>
</evidence>
<evidence type="ECO:0000313" key="2">
    <source>
        <dbReference type="EMBL" id="RCV89055.1"/>
    </source>
</evidence>
<dbReference type="InterPro" id="IPR024467">
    <property type="entry name" value="Xre/MbcA/ParS-like_toxin-bd"/>
</dbReference>
<dbReference type="RefSeq" id="WP_114487451.1">
    <property type="nucleotide sequence ID" value="NZ_CBCSHM010000020.1"/>
</dbReference>
<name>A0A368TW95_9GAMM</name>
<dbReference type="AlphaFoldDB" id="A0A368TW95"/>
<dbReference type="Pfam" id="PF09722">
    <property type="entry name" value="Xre_MbcA_ParS_C"/>
    <property type="match status" value="1"/>
</dbReference>
<organism evidence="2 3">
    <name type="scientific">Vreelandella rituensis</name>
    <dbReference type="NCBI Taxonomy" id="2282306"/>
    <lineage>
        <taxon>Bacteria</taxon>
        <taxon>Pseudomonadati</taxon>
        <taxon>Pseudomonadota</taxon>
        <taxon>Gammaproteobacteria</taxon>
        <taxon>Oceanospirillales</taxon>
        <taxon>Halomonadaceae</taxon>
        <taxon>Vreelandella</taxon>
    </lineage>
</organism>
<accession>A0A368TW95</accession>